<sequence length="298" mass="33982">MQILSLFYVLLSLDFVYTLNKTQLREQVREMFHHAYSSYMNHAYPADELMPLSCKGRYRGVAPSRGDVDDALGNFSLTLIDSLDTLMVFSDFYEFKHAVKLVSNISFDTDVVVSVFETNIRVVGGLLSGHLLAKILQSEIPENFEWYNDQLLQKAKDVASRLLPAFNTTTGIPYPRVNLKYGLDGNAHNLRYQEDTCTACAGTMILEFAALSRLTNDPVFEQKARTAMDVIWKQRNRFSDLVGSVLNVHSGDWIQRDSGVGAGIDSYYEYCLKAYVLLGDDKFLYRFNTVIIDYCRWC</sequence>
<dbReference type="InterPro" id="IPR012341">
    <property type="entry name" value="6hp_glycosidase-like_sf"/>
</dbReference>
<dbReference type="InterPro" id="IPR036026">
    <property type="entry name" value="Seven-hairpin_glycosidases"/>
</dbReference>
<dbReference type="InterPro" id="IPR001382">
    <property type="entry name" value="Glyco_hydro_47"/>
</dbReference>
<dbReference type="Gene3D" id="1.50.10.10">
    <property type="match status" value="1"/>
</dbReference>
<comment type="similarity">
    <text evidence="2 5">Belongs to the glycosyl hydrolase 47 family.</text>
</comment>
<dbReference type="GO" id="GO:0016020">
    <property type="term" value="C:membrane"/>
    <property type="evidence" value="ECO:0007669"/>
    <property type="project" value="InterPro"/>
</dbReference>
<evidence type="ECO:0000313" key="9">
    <source>
        <dbReference type="WBParaSite" id="SBAD_0000660901-mRNA-1"/>
    </source>
</evidence>
<reference evidence="9" key="1">
    <citation type="submission" date="2016-06" db="UniProtKB">
        <authorList>
            <consortium name="WormBaseParasite"/>
        </authorList>
    </citation>
    <scope>IDENTIFICATION</scope>
</reference>
<gene>
    <name evidence="7" type="ORF">SBAD_LOCUS6362</name>
</gene>
<dbReference type="Proteomes" id="UP000270296">
    <property type="component" value="Unassembled WGS sequence"/>
</dbReference>
<keyword evidence="5" id="KW-0326">Glycosidase</keyword>
<dbReference type="GO" id="GO:0044322">
    <property type="term" value="C:endoplasmic reticulum quality control compartment"/>
    <property type="evidence" value="ECO:0007669"/>
    <property type="project" value="GOC"/>
</dbReference>
<keyword evidence="4" id="KW-0325">Glycoprotein</keyword>
<dbReference type="InterPro" id="IPR044674">
    <property type="entry name" value="EDEM1/2/3"/>
</dbReference>
<dbReference type="GO" id="GO:0004571">
    <property type="term" value="F:mannosyl-oligosaccharide 1,2-alpha-mannosidase activity"/>
    <property type="evidence" value="ECO:0007669"/>
    <property type="project" value="InterPro"/>
</dbReference>
<feature type="signal peptide" evidence="6">
    <location>
        <begin position="1"/>
        <end position="18"/>
    </location>
</feature>
<dbReference type="OrthoDB" id="8118055at2759"/>
<evidence type="ECO:0000256" key="4">
    <source>
        <dbReference type="ARBA" id="ARBA00023180"/>
    </source>
</evidence>
<dbReference type="GO" id="GO:0005509">
    <property type="term" value="F:calcium ion binding"/>
    <property type="evidence" value="ECO:0007669"/>
    <property type="project" value="InterPro"/>
</dbReference>
<dbReference type="EMBL" id="UZAM01009688">
    <property type="protein sequence ID" value="VDP09848.1"/>
    <property type="molecule type" value="Genomic_DNA"/>
</dbReference>
<evidence type="ECO:0000313" key="7">
    <source>
        <dbReference type="EMBL" id="VDP09848.1"/>
    </source>
</evidence>
<evidence type="ECO:0000313" key="8">
    <source>
        <dbReference type="Proteomes" id="UP000270296"/>
    </source>
</evidence>
<dbReference type="EC" id="3.2.1.-" evidence="5"/>
<dbReference type="GO" id="GO:0005975">
    <property type="term" value="P:carbohydrate metabolic process"/>
    <property type="evidence" value="ECO:0007669"/>
    <property type="project" value="InterPro"/>
</dbReference>
<evidence type="ECO:0000256" key="5">
    <source>
        <dbReference type="RuleBase" id="RU361193"/>
    </source>
</evidence>
<organism evidence="9">
    <name type="scientific">Soboliphyme baturini</name>
    <dbReference type="NCBI Taxonomy" id="241478"/>
    <lineage>
        <taxon>Eukaryota</taxon>
        <taxon>Metazoa</taxon>
        <taxon>Ecdysozoa</taxon>
        <taxon>Nematoda</taxon>
        <taxon>Enoplea</taxon>
        <taxon>Dorylaimia</taxon>
        <taxon>Dioctophymatida</taxon>
        <taxon>Dioctophymatoidea</taxon>
        <taxon>Soboliphymatidae</taxon>
        <taxon>Soboliphyme</taxon>
    </lineage>
</organism>
<evidence type="ECO:0000256" key="1">
    <source>
        <dbReference type="ARBA" id="ARBA00004240"/>
    </source>
</evidence>
<feature type="chain" id="PRO_5043140231" description="alpha-1,2-Mannosidase" evidence="6">
    <location>
        <begin position="19"/>
        <end position="298"/>
    </location>
</feature>
<dbReference type="PRINTS" id="PR00747">
    <property type="entry name" value="GLYHDRLASE47"/>
</dbReference>
<dbReference type="PANTHER" id="PTHR45679">
    <property type="entry name" value="ER DEGRADATION-ENHANCING ALPHA-MANNOSIDASE-LIKE PROTEIN 2"/>
    <property type="match status" value="1"/>
</dbReference>
<proteinExistence type="inferred from homology"/>
<evidence type="ECO:0000256" key="6">
    <source>
        <dbReference type="SAM" id="SignalP"/>
    </source>
</evidence>
<reference evidence="7 8" key="2">
    <citation type="submission" date="2018-11" db="EMBL/GenBank/DDBJ databases">
        <authorList>
            <consortium name="Pathogen Informatics"/>
        </authorList>
    </citation>
    <scope>NUCLEOTIDE SEQUENCE [LARGE SCALE GENOMIC DNA]</scope>
</reference>
<dbReference type="WBParaSite" id="SBAD_0000660901-mRNA-1">
    <property type="protein sequence ID" value="SBAD_0000660901-mRNA-1"/>
    <property type="gene ID" value="SBAD_0000660901"/>
</dbReference>
<keyword evidence="3" id="KW-0256">Endoplasmic reticulum</keyword>
<comment type="subcellular location">
    <subcellularLocation>
        <location evidence="1">Endoplasmic reticulum</location>
    </subcellularLocation>
</comment>
<evidence type="ECO:0000256" key="2">
    <source>
        <dbReference type="ARBA" id="ARBA00007658"/>
    </source>
</evidence>
<keyword evidence="8" id="KW-1185">Reference proteome</keyword>
<dbReference type="PANTHER" id="PTHR45679:SF2">
    <property type="entry name" value="ER DEGRADATION-ENHANCING ALPHA-MANNOSIDASE-LIKE PROTEIN 3"/>
    <property type="match status" value="1"/>
</dbReference>
<protein>
    <recommendedName>
        <fullName evidence="5">alpha-1,2-Mannosidase</fullName>
        <ecNumber evidence="5">3.2.1.-</ecNumber>
    </recommendedName>
</protein>
<keyword evidence="5" id="KW-0378">Hydrolase</keyword>
<keyword evidence="6" id="KW-0732">Signal</keyword>
<dbReference type="SUPFAM" id="SSF48225">
    <property type="entry name" value="Seven-hairpin glycosidases"/>
    <property type="match status" value="1"/>
</dbReference>
<accession>A0A183IRW5</accession>
<dbReference type="AlphaFoldDB" id="A0A183IRW5"/>
<dbReference type="Pfam" id="PF01532">
    <property type="entry name" value="Glyco_hydro_47"/>
    <property type="match status" value="1"/>
</dbReference>
<dbReference type="GO" id="GO:1904380">
    <property type="term" value="P:endoplasmic reticulum mannose trimming"/>
    <property type="evidence" value="ECO:0007669"/>
    <property type="project" value="InterPro"/>
</dbReference>
<evidence type="ECO:0000256" key="3">
    <source>
        <dbReference type="ARBA" id="ARBA00022824"/>
    </source>
</evidence>
<name>A0A183IRW5_9BILA</name>